<proteinExistence type="predicted"/>
<sequence>MDAPGINDSGCRKLFDAFGAVMRGMRLASVSYVMIDALQALVHGAGEAGIAVEVAERNEAHGMHPRVQAIRFSAGDFPAHDVQAVEANGGHVLLIGAAAQAEEVMNLFFDLDVGRLPFDEAVRRTSARRLSAVQKPPGRMQKGNMRRG</sequence>
<dbReference type="AlphaFoldDB" id="A0A6B3SFZ6"/>
<protein>
    <submittedName>
        <fullName evidence="2">Uncharacterized protein</fullName>
    </submittedName>
</protein>
<feature type="region of interest" description="Disordered" evidence="1">
    <location>
        <begin position="127"/>
        <end position="148"/>
    </location>
</feature>
<reference evidence="2 3" key="1">
    <citation type="submission" date="2020-02" db="EMBL/GenBank/DDBJ databases">
        <authorList>
            <person name="Kim M.K."/>
        </authorList>
    </citation>
    <scope>NUCLEOTIDE SEQUENCE [LARGE SCALE GENOMIC DNA]</scope>
    <source>
        <strain evidence="2 3">17J57-3</strain>
    </source>
</reference>
<keyword evidence="3" id="KW-1185">Reference proteome</keyword>
<dbReference type="RefSeq" id="WP_163959890.1">
    <property type="nucleotide sequence ID" value="NZ_JAAIVB010000004.1"/>
</dbReference>
<gene>
    <name evidence="2" type="ORF">G3574_00715</name>
</gene>
<organism evidence="2 3">
    <name type="scientific">Noviherbaspirillum galbum</name>
    <dbReference type="NCBI Taxonomy" id="2709383"/>
    <lineage>
        <taxon>Bacteria</taxon>
        <taxon>Pseudomonadati</taxon>
        <taxon>Pseudomonadota</taxon>
        <taxon>Betaproteobacteria</taxon>
        <taxon>Burkholderiales</taxon>
        <taxon>Oxalobacteraceae</taxon>
        <taxon>Noviherbaspirillum</taxon>
    </lineage>
</organism>
<evidence type="ECO:0000313" key="3">
    <source>
        <dbReference type="Proteomes" id="UP000482155"/>
    </source>
</evidence>
<dbReference type="Proteomes" id="UP000482155">
    <property type="component" value="Unassembled WGS sequence"/>
</dbReference>
<name>A0A6B3SFZ6_9BURK</name>
<evidence type="ECO:0000256" key="1">
    <source>
        <dbReference type="SAM" id="MobiDB-lite"/>
    </source>
</evidence>
<accession>A0A6B3SFZ6</accession>
<dbReference type="EMBL" id="JAAIVB010000004">
    <property type="protein sequence ID" value="NEX59588.1"/>
    <property type="molecule type" value="Genomic_DNA"/>
</dbReference>
<evidence type="ECO:0000313" key="2">
    <source>
        <dbReference type="EMBL" id="NEX59588.1"/>
    </source>
</evidence>
<comment type="caution">
    <text evidence="2">The sequence shown here is derived from an EMBL/GenBank/DDBJ whole genome shotgun (WGS) entry which is preliminary data.</text>
</comment>